<dbReference type="AlphaFoldDB" id="H8KXS1"/>
<dbReference type="PANTHER" id="PTHR44688:SF16">
    <property type="entry name" value="DNA-BINDING TRANSCRIPTIONAL ACTIVATOR DEVR_DOSR"/>
    <property type="match status" value="1"/>
</dbReference>
<evidence type="ECO:0000313" key="7">
    <source>
        <dbReference type="Proteomes" id="UP000007590"/>
    </source>
</evidence>
<dbReference type="PROSITE" id="PS50112">
    <property type="entry name" value="PAS"/>
    <property type="match status" value="1"/>
</dbReference>
<dbReference type="OrthoDB" id="965844at2"/>
<dbReference type="PANTHER" id="PTHR44688">
    <property type="entry name" value="DNA-BINDING TRANSCRIPTIONAL ACTIVATOR DEVR_DOSR"/>
    <property type="match status" value="1"/>
</dbReference>
<evidence type="ECO:0000256" key="1">
    <source>
        <dbReference type="ARBA" id="ARBA00023015"/>
    </source>
</evidence>
<proteinExistence type="predicted"/>
<dbReference type="STRING" id="929556.Solca_0343"/>
<accession>H8KXS1</accession>
<dbReference type="GO" id="GO:0003677">
    <property type="term" value="F:DNA binding"/>
    <property type="evidence" value="ECO:0007669"/>
    <property type="project" value="UniProtKB-KW"/>
</dbReference>
<dbReference type="Gene3D" id="3.30.450.20">
    <property type="entry name" value="PAS domain"/>
    <property type="match status" value="1"/>
</dbReference>
<dbReference type="KEGG" id="scn:Solca_0343"/>
<dbReference type="CDD" id="cd06170">
    <property type="entry name" value="LuxR_C_like"/>
    <property type="match status" value="1"/>
</dbReference>
<dbReference type="GO" id="GO:0006355">
    <property type="term" value="P:regulation of DNA-templated transcription"/>
    <property type="evidence" value="ECO:0007669"/>
    <property type="project" value="InterPro"/>
</dbReference>
<dbReference type="Pfam" id="PF08447">
    <property type="entry name" value="PAS_3"/>
    <property type="match status" value="1"/>
</dbReference>
<evidence type="ECO:0000259" key="4">
    <source>
        <dbReference type="PROSITE" id="PS50043"/>
    </source>
</evidence>
<evidence type="ECO:0000313" key="6">
    <source>
        <dbReference type="EMBL" id="AFD05486.1"/>
    </source>
</evidence>
<keyword evidence="3" id="KW-0804">Transcription</keyword>
<dbReference type="InterPro" id="IPR036388">
    <property type="entry name" value="WH-like_DNA-bd_sf"/>
</dbReference>
<dbReference type="InterPro" id="IPR000792">
    <property type="entry name" value="Tscrpt_reg_LuxR_C"/>
</dbReference>
<dbReference type="Proteomes" id="UP000007590">
    <property type="component" value="Chromosome"/>
</dbReference>
<sequence>MEENRQEKDLQTGKQALTTVDEHIFFKELVDKMPVGLYTASYETESVTWCNQYMENMFGLSANEIIALGSDFCGTLVHPDDQHLTQISQLLLSQQPLVNFGGVFRVRSANDANWKWLAGWATSLQKDNSGIATDMLCVLVDLGVCIHTYDRTIDALKDALRNKKDETLLSLTNREREVLLLIAKGLKNKEVAERLSEYTIETHRKNIKLKLNVRTTTELLKKAEDLILLNV</sequence>
<dbReference type="InterPro" id="IPR013655">
    <property type="entry name" value="PAS_fold_3"/>
</dbReference>
<evidence type="ECO:0000259" key="5">
    <source>
        <dbReference type="PROSITE" id="PS50112"/>
    </source>
</evidence>
<dbReference type="InterPro" id="IPR016032">
    <property type="entry name" value="Sig_transdc_resp-reg_C-effctor"/>
</dbReference>
<evidence type="ECO:0000256" key="2">
    <source>
        <dbReference type="ARBA" id="ARBA00023125"/>
    </source>
</evidence>
<feature type="domain" description="HTH luxR-type" evidence="4">
    <location>
        <begin position="164"/>
        <end position="227"/>
    </location>
</feature>
<dbReference type="SUPFAM" id="SSF55785">
    <property type="entry name" value="PYP-like sensor domain (PAS domain)"/>
    <property type="match status" value="1"/>
</dbReference>
<evidence type="ECO:0000256" key="3">
    <source>
        <dbReference type="ARBA" id="ARBA00023163"/>
    </source>
</evidence>
<dbReference type="SMART" id="SM00091">
    <property type="entry name" value="PAS"/>
    <property type="match status" value="1"/>
</dbReference>
<dbReference type="EMBL" id="CP003349">
    <property type="protein sequence ID" value="AFD05486.1"/>
    <property type="molecule type" value="Genomic_DNA"/>
</dbReference>
<dbReference type="CDD" id="cd00130">
    <property type="entry name" value="PAS"/>
    <property type="match status" value="1"/>
</dbReference>
<dbReference type="InterPro" id="IPR035965">
    <property type="entry name" value="PAS-like_dom_sf"/>
</dbReference>
<dbReference type="RefSeq" id="WP_014678714.1">
    <property type="nucleotide sequence ID" value="NC_017770.1"/>
</dbReference>
<dbReference type="PROSITE" id="PS50043">
    <property type="entry name" value="HTH_LUXR_2"/>
    <property type="match status" value="1"/>
</dbReference>
<dbReference type="InterPro" id="IPR000014">
    <property type="entry name" value="PAS"/>
</dbReference>
<dbReference type="SMART" id="SM00421">
    <property type="entry name" value="HTH_LUXR"/>
    <property type="match status" value="1"/>
</dbReference>
<reference evidence="6" key="1">
    <citation type="submission" date="2012-02" db="EMBL/GenBank/DDBJ databases">
        <title>The complete genome of Solitalea canadensis DSM 3403.</title>
        <authorList>
            <consortium name="US DOE Joint Genome Institute (JGI-PGF)"/>
            <person name="Lucas S."/>
            <person name="Copeland A."/>
            <person name="Lapidus A."/>
            <person name="Glavina del Rio T."/>
            <person name="Dalin E."/>
            <person name="Tice H."/>
            <person name="Bruce D."/>
            <person name="Goodwin L."/>
            <person name="Pitluck S."/>
            <person name="Peters L."/>
            <person name="Ovchinnikova G."/>
            <person name="Lu M."/>
            <person name="Kyrpides N."/>
            <person name="Mavromatis K."/>
            <person name="Ivanova N."/>
            <person name="Brettin T."/>
            <person name="Detter J.C."/>
            <person name="Han C."/>
            <person name="Larimer F."/>
            <person name="Land M."/>
            <person name="Hauser L."/>
            <person name="Markowitz V."/>
            <person name="Cheng J.-F."/>
            <person name="Hugenholtz P."/>
            <person name="Woyke T."/>
            <person name="Wu D."/>
            <person name="Spring S."/>
            <person name="Schroeder M."/>
            <person name="Kopitz M."/>
            <person name="Brambilla E."/>
            <person name="Klenk H.-P."/>
            <person name="Eisen J.A."/>
        </authorList>
    </citation>
    <scope>NUCLEOTIDE SEQUENCE</scope>
    <source>
        <strain evidence="6">DSM 3403</strain>
    </source>
</reference>
<dbReference type="eggNOG" id="COG2197">
    <property type="taxonomic scope" value="Bacteria"/>
</dbReference>
<dbReference type="SUPFAM" id="SSF46894">
    <property type="entry name" value="C-terminal effector domain of the bipartite response regulators"/>
    <property type="match status" value="1"/>
</dbReference>
<dbReference type="Gene3D" id="1.10.10.10">
    <property type="entry name" value="Winged helix-like DNA-binding domain superfamily/Winged helix DNA-binding domain"/>
    <property type="match status" value="1"/>
</dbReference>
<gene>
    <name evidence="6" type="ordered locus">Solca_0343</name>
</gene>
<keyword evidence="1" id="KW-0805">Transcription regulation</keyword>
<organism evidence="6 7">
    <name type="scientific">Solitalea canadensis (strain ATCC 29591 / DSM 3403 / JCM 21819 / LMG 8368 / NBRC 15130 / NCIMB 12057 / USAM 9D)</name>
    <name type="common">Flexibacter canadensis</name>
    <dbReference type="NCBI Taxonomy" id="929556"/>
    <lineage>
        <taxon>Bacteria</taxon>
        <taxon>Pseudomonadati</taxon>
        <taxon>Bacteroidota</taxon>
        <taxon>Sphingobacteriia</taxon>
        <taxon>Sphingobacteriales</taxon>
        <taxon>Sphingobacteriaceae</taxon>
        <taxon>Solitalea</taxon>
    </lineage>
</organism>
<keyword evidence="7" id="KW-1185">Reference proteome</keyword>
<name>H8KXS1_SOLCM</name>
<feature type="domain" description="PAS" evidence="5">
    <location>
        <begin position="22"/>
        <end position="82"/>
    </location>
</feature>
<dbReference type="Pfam" id="PF00196">
    <property type="entry name" value="GerE"/>
    <property type="match status" value="1"/>
</dbReference>
<keyword evidence="2 6" id="KW-0238">DNA-binding</keyword>
<protein>
    <submittedName>
        <fullName evidence="6">Response regulator containing a CheY-like receiver domain and an HTH DNA-binding domain</fullName>
    </submittedName>
</protein>
<dbReference type="HOGENOM" id="CLU_1183314_0_0_10"/>